<evidence type="ECO:0000256" key="1">
    <source>
        <dbReference type="SAM" id="MobiDB-lite"/>
    </source>
</evidence>
<dbReference type="OrthoDB" id="1522859at2"/>
<dbReference type="AlphaFoldDB" id="A0A448AYX3"/>
<feature type="transmembrane region" description="Helical" evidence="2">
    <location>
        <begin position="36"/>
        <end position="52"/>
    </location>
</feature>
<dbReference type="InterPro" id="IPR052173">
    <property type="entry name" value="Beta-lactam_resp_regulator"/>
</dbReference>
<dbReference type="STRING" id="525257.HMPREF0204_13423"/>
<feature type="compositionally biased region" description="Pro residues" evidence="1">
    <location>
        <begin position="417"/>
        <end position="433"/>
    </location>
</feature>
<protein>
    <submittedName>
        <fullName evidence="4">Antirepressor regulating drug resistance, predicted signal transduction N-terminal membrane component</fullName>
    </submittedName>
</protein>
<dbReference type="PANTHER" id="PTHR34978">
    <property type="entry name" value="POSSIBLE SENSOR-TRANSDUCER PROTEIN BLAR"/>
    <property type="match status" value="1"/>
</dbReference>
<dbReference type="InterPro" id="IPR008756">
    <property type="entry name" value="Peptidase_M56"/>
</dbReference>
<sequence length="663" mass="76129">MEAILLYFGKIILCSGVTFLYYQLSLKDKTFHHYNRFYLLAAILISLLLPLIKVDDFTIEVNSDMYMLLDRIQNFNTEKTIDNGNLYFNLTFSALGLVSLYFLGKLIYGIFKIQQFKKQFQKESFDGINFYRTDLNEAPFSYFKNLFWKNAITLHSDIGKQILKHEMVHIEQKHSFDKIFIEIITSVFWFNPFFHIIKKEINLIHEYLADKKAVKQSDTKAFAQMLLASHFSGTQLPAASPFLSSNLKKRLKMLQKPKTKFGYARRIFALPVLFSVAFAYLVNAKNREIEETNISIQKAVSQIKKDTVRPEKIQQEEVKDPIPELPKLKAKSAELQKELNQKSKELSKLKPETSAFDKKIEEINLLASEMGKIGDETSRLVDQYFKSPEWKNKMLALDHMKVELPELSNLDIDVDFPDPPVPPDAPGTPPGTPKAPKAPRVFYFKNNNTVHFKDLSGKEKAEIRKAMKEARRAMKEGEKARIQGEKARIEGDRARLEGQKAFLEGDRARAEGARARLEGEKARSEGEKARAEGDRIRKEHIRIRIDGDKIRKEVERARAEAEKRSFSFKDGTFIKVTNASPDVIVMNADFIKKDGNGNIAMNGVKNFRISGNDDVKYKYYIDGREVSKEDVNSLDTGNISKVNVNTQKKGDFKQGEVRIETKK</sequence>
<feature type="transmembrane region" description="Helical" evidence="2">
    <location>
        <begin position="6"/>
        <end position="24"/>
    </location>
</feature>
<dbReference type="GeneID" id="93021797"/>
<evidence type="ECO:0000313" key="4">
    <source>
        <dbReference type="EMBL" id="VEE05472.1"/>
    </source>
</evidence>
<dbReference type="Proteomes" id="UP000279227">
    <property type="component" value="Chromosome"/>
</dbReference>
<reference evidence="4 5" key="1">
    <citation type="submission" date="2018-12" db="EMBL/GenBank/DDBJ databases">
        <authorList>
            <consortium name="Pathogen Informatics"/>
        </authorList>
    </citation>
    <scope>NUCLEOTIDE SEQUENCE [LARGE SCALE GENOMIC DNA]</scope>
    <source>
        <strain evidence="4 5">NCTC11432</strain>
    </source>
</reference>
<keyword evidence="2" id="KW-1133">Transmembrane helix</keyword>
<keyword evidence="2" id="KW-0812">Transmembrane</keyword>
<dbReference type="EMBL" id="LR134289">
    <property type="protein sequence ID" value="VEE05472.1"/>
    <property type="molecule type" value="Genomic_DNA"/>
</dbReference>
<feature type="region of interest" description="Disordered" evidence="1">
    <location>
        <begin position="411"/>
        <end position="439"/>
    </location>
</feature>
<evidence type="ECO:0000256" key="2">
    <source>
        <dbReference type="SAM" id="Phobius"/>
    </source>
</evidence>
<feature type="transmembrane region" description="Helical" evidence="2">
    <location>
        <begin position="86"/>
        <end position="111"/>
    </location>
</feature>
<gene>
    <name evidence="4" type="ORF">NCTC11432_01052</name>
</gene>
<accession>A0A448AYX3</accession>
<proteinExistence type="predicted"/>
<dbReference type="Pfam" id="PF05569">
    <property type="entry name" value="Peptidase_M56"/>
    <property type="match status" value="1"/>
</dbReference>
<evidence type="ECO:0000259" key="3">
    <source>
        <dbReference type="Pfam" id="PF05569"/>
    </source>
</evidence>
<organism evidence="4 5">
    <name type="scientific">Chryseobacterium gleum</name>
    <name type="common">Flavobacterium gleum</name>
    <dbReference type="NCBI Taxonomy" id="250"/>
    <lineage>
        <taxon>Bacteria</taxon>
        <taxon>Pseudomonadati</taxon>
        <taxon>Bacteroidota</taxon>
        <taxon>Flavobacteriia</taxon>
        <taxon>Flavobacteriales</taxon>
        <taxon>Weeksellaceae</taxon>
        <taxon>Chryseobacterium group</taxon>
        <taxon>Chryseobacterium</taxon>
    </lineage>
</organism>
<feature type="region of interest" description="Disordered" evidence="1">
    <location>
        <begin position="468"/>
        <end position="534"/>
    </location>
</feature>
<dbReference type="CDD" id="cd07341">
    <property type="entry name" value="M56_BlaR1_MecR1_like"/>
    <property type="match status" value="1"/>
</dbReference>
<dbReference type="RefSeq" id="WP_002978968.1">
    <property type="nucleotide sequence ID" value="NZ_CP068486.1"/>
</dbReference>
<name>A0A448AYX3_CHRGE</name>
<dbReference type="KEGG" id="cgle:NCTC11432_01052"/>
<feature type="transmembrane region" description="Helical" evidence="2">
    <location>
        <begin position="263"/>
        <end position="282"/>
    </location>
</feature>
<dbReference type="PANTHER" id="PTHR34978:SF3">
    <property type="entry name" value="SLR0241 PROTEIN"/>
    <property type="match status" value="1"/>
</dbReference>
<evidence type="ECO:0000313" key="5">
    <source>
        <dbReference type="Proteomes" id="UP000279227"/>
    </source>
</evidence>
<keyword evidence="2" id="KW-0472">Membrane</keyword>
<feature type="domain" description="Peptidase M56" evidence="3">
    <location>
        <begin position="161"/>
        <end position="254"/>
    </location>
</feature>